<keyword evidence="5" id="KW-0687">Ribonucleoprotein</keyword>
<evidence type="ECO:0000256" key="6">
    <source>
        <dbReference type="ARBA" id="ARBA00035137"/>
    </source>
</evidence>
<evidence type="ECO:0000256" key="4">
    <source>
        <dbReference type="ARBA" id="ARBA00023128"/>
    </source>
</evidence>
<dbReference type="GO" id="GO:0005840">
    <property type="term" value="C:ribosome"/>
    <property type="evidence" value="ECO:0007669"/>
    <property type="project" value="UniProtKB-KW"/>
</dbReference>
<organism evidence="8 9">
    <name type="scientific">Dinothrombium tinctorium</name>
    <dbReference type="NCBI Taxonomy" id="1965070"/>
    <lineage>
        <taxon>Eukaryota</taxon>
        <taxon>Metazoa</taxon>
        <taxon>Ecdysozoa</taxon>
        <taxon>Arthropoda</taxon>
        <taxon>Chelicerata</taxon>
        <taxon>Arachnida</taxon>
        <taxon>Acari</taxon>
        <taxon>Acariformes</taxon>
        <taxon>Trombidiformes</taxon>
        <taxon>Prostigmata</taxon>
        <taxon>Anystina</taxon>
        <taxon>Parasitengona</taxon>
        <taxon>Trombidioidea</taxon>
        <taxon>Trombidiidae</taxon>
        <taxon>Dinothrombium</taxon>
    </lineage>
</organism>
<keyword evidence="4" id="KW-0496">Mitochondrion</keyword>
<dbReference type="GO" id="GO:0005739">
    <property type="term" value="C:mitochondrion"/>
    <property type="evidence" value="ECO:0007669"/>
    <property type="project" value="InterPro"/>
</dbReference>
<dbReference type="InterPro" id="IPR023611">
    <property type="entry name" value="mS23_dom_met"/>
</dbReference>
<dbReference type="OrthoDB" id="10012356at2759"/>
<dbReference type="GO" id="GO:0003735">
    <property type="term" value="F:structural constituent of ribosome"/>
    <property type="evidence" value="ECO:0007669"/>
    <property type="project" value="InterPro"/>
</dbReference>
<dbReference type="Proteomes" id="UP000285301">
    <property type="component" value="Unassembled WGS sequence"/>
</dbReference>
<proteinExistence type="inferred from homology"/>
<evidence type="ECO:0000256" key="5">
    <source>
        <dbReference type="ARBA" id="ARBA00023274"/>
    </source>
</evidence>
<sequence>MAGSRLEKYGTIFSRVQGLLRTGAMKPQNKPLWFDVYECFPPHIEPKRLLPVPDAPLRSILYDEDVIRAKFYKDFGSPGLIDLLDRNKKCISKRFLEKYKELNGGLDFDEHVYKRTVDEINAGSGSVKELKVAAEREAEIKMQEESEEFDEK</sequence>
<protein>
    <recommendedName>
        <fullName evidence="6">Small ribosomal subunit protein mS23</fullName>
    </recommendedName>
</protein>
<dbReference type="GO" id="GO:0006412">
    <property type="term" value="P:translation"/>
    <property type="evidence" value="ECO:0007669"/>
    <property type="project" value="InterPro"/>
</dbReference>
<dbReference type="InterPro" id="IPR019520">
    <property type="entry name" value="Ribosomal_mS23_met"/>
</dbReference>
<gene>
    <name evidence="8" type="ORF">B4U79_01271</name>
</gene>
<dbReference type="AlphaFoldDB" id="A0A3S3P719"/>
<reference evidence="8 9" key="1">
    <citation type="journal article" date="2018" name="Gigascience">
        <title>Genomes of trombidid mites reveal novel predicted allergens and laterally-transferred genes associated with secondary metabolism.</title>
        <authorList>
            <person name="Dong X."/>
            <person name="Chaisiri K."/>
            <person name="Xia D."/>
            <person name="Armstrong S.D."/>
            <person name="Fang Y."/>
            <person name="Donnelly M.J."/>
            <person name="Kadowaki T."/>
            <person name="McGarry J.W."/>
            <person name="Darby A.C."/>
            <person name="Makepeace B.L."/>
        </authorList>
    </citation>
    <scope>NUCLEOTIDE SEQUENCE [LARGE SCALE GENOMIC DNA]</scope>
    <source>
        <strain evidence="8">UoL-WK</strain>
    </source>
</reference>
<feature type="domain" description="Small ribosomal subunit protein mS23 conserved" evidence="7">
    <location>
        <begin position="2"/>
        <end position="121"/>
    </location>
</feature>
<evidence type="ECO:0000256" key="3">
    <source>
        <dbReference type="ARBA" id="ARBA00022980"/>
    </source>
</evidence>
<dbReference type="InterPro" id="IPR059242">
    <property type="entry name" value="mS23_dom"/>
</dbReference>
<evidence type="ECO:0000313" key="8">
    <source>
        <dbReference type="EMBL" id="RWS16273.1"/>
    </source>
</evidence>
<dbReference type="EMBL" id="NCKU01000258">
    <property type="protein sequence ID" value="RWS16273.1"/>
    <property type="molecule type" value="Genomic_DNA"/>
</dbReference>
<dbReference type="STRING" id="1965070.A0A3S3P719"/>
<accession>A0A3S3P719</accession>
<comment type="subcellular location">
    <subcellularLocation>
        <location evidence="1">Mitochondrion</location>
    </subcellularLocation>
</comment>
<evidence type="ECO:0000256" key="2">
    <source>
        <dbReference type="ARBA" id="ARBA00009864"/>
    </source>
</evidence>
<evidence type="ECO:0000256" key="1">
    <source>
        <dbReference type="ARBA" id="ARBA00004173"/>
    </source>
</evidence>
<dbReference type="PANTHER" id="PTHR15925:SF2">
    <property type="entry name" value="SMALL RIBOSOMAL SUBUNIT PROTEIN MS23"/>
    <property type="match status" value="1"/>
</dbReference>
<comment type="caution">
    <text evidence="8">The sequence shown here is derived from an EMBL/GenBank/DDBJ whole genome shotgun (WGS) entry which is preliminary data.</text>
</comment>
<dbReference type="CDD" id="cd23701">
    <property type="entry name" value="At1g26750"/>
    <property type="match status" value="1"/>
</dbReference>
<evidence type="ECO:0000259" key="7">
    <source>
        <dbReference type="Pfam" id="PF10484"/>
    </source>
</evidence>
<keyword evidence="9" id="KW-1185">Reference proteome</keyword>
<dbReference type="PANTHER" id="PTHR15925">
    <property type="entry name" value="MITOCHONDRIAL RIBOSOMAL PROTEIN S23"/>
    <property type="match status" value="1"/>
</dbReference>
<keyword evidence="3 8" id="KW-0689">Ribosomal protein</keyword>
<evidence type="ECO:0000313" key="9">
    <source>
        <dbReference type="Proteomes" id="UP000285301"/>
    </source>
</evidence>
<dbReference type="Pfam" id="PF10484">
    <property type="entry name" value="MRP-S23"/>
    <property type="match status" value="1"/>
</dbReference>
<comment type="similarity">
    <text evidence="2">Belongs to the mitochondrion-specific ribosomal protein mS23 family.</text>
</comment>
<name>A0A3S3P719_9ACAR</name>